<comment type="caution">
    <text evidence="2">The sequence shown here is derived from an EMBL/GenBank/DDBJ whole genome shotgun (WGS) entry which is preliminary data.</text>
</comment>
<protein>
    <recommendedName>
        <fullName evidence="1">ABM domain-containing protein</fullName>
    </recommendedName>
</protein>
<dbReference type="EMBL" id="BMVW01000001">
    <property type="protein sequence ID" value="GGY95778.1"/>
    <property type="molecule type" value="Genomic_DNA"/>
</dbReference>
<dbReference type="PROSITE" id="PS51725">
    <property type="entry name" value="ABM"/>
    <property type="match status" value="1"/>
</dbReference>
<dbReference type="Proteomes" id="UP000622166">
    <property type="component" value="Unassembled WGS sequence"/>
</dbReference>
<evidence type="ECO:0000313" key="3">
    <source>
        <dbReference type="Proteomes" id="UP000622166"/>
    </source>
</evidence>
<dbReference type="AlphaFoldDB" id="A0A918PAN1"/>
<reference evidence="2" key="1">
    <citation type="journal article" date="2014" name="Int. J. Syst. Evol. Microbiol.">
        <title>Complete genome sequence of Corynebacterium casei LMG S-19264T (=DSM 44701T), isolated from a smear-ripened cheese.</title>
        <authorList>
            <consortium name="US DOE Joint Genome Institute (JGI-PGF)"/>
            <person name="Walter F."/>
            <person name="Albersmeier A."/>
            <person name="Kalinowski J."/>
            <person name="Ruckert C."/>
        </authorList>
    </citation>
    <scope>NUCLEOTIDE SEQUENCE</scope>
    <source>
        <strain evidence="2">JCM 4815</strain>
    </source>
</reference>
<dbReference type="InterPro" id="IPR007138">
    <property type="entry name" value="ABM_dom"/>
</dbReference>
<evidence type="ECO:0000259" key="1">
    <source>
        <dbReference type="PROSITE" id="PS51725"/>
    </source>
</evidence>
<gene>
    <name evidence="2" type="ORF">GCM10010365_13340</name>
</gene>
<feature type="domain" description="ABM" evidence="1">
    <location>
        <begin position="5"/>
        <end position="95"/>
    </location>
</feature>
<keyword evidence="3" id="KW-1185">Reference proteome</keyword>
<dbReference type="SUPFAM" id="SSF54909">
    <property type="entry name" value="Dimeric alpha+beta barrel"/>
    <property type="match status" value="1"/>
</dbReference>
<organism evidence="2 3">
    <name type="scientific">Streptomyces poonensis</name>
    <dbReference type="NCBI Taxonomy" id="68255"/>
    <lineage>
        <taxon>Bacteria</taxon>
        <taxon>Bacillati</taxon>
        <taxon>Actinomycetota</taxon>
        <taxon>Actinomycetes</taxon>
        <taxon>Kitasatosporales</taxon>
        <taxon>Streptomycetaceae</taxon>
        <taxon>Streptomyces</taxon>
    </lineage>
</organism>
<dbReference type="Pfam" id="PF03992">
    <property type="entry name" value="ABM"/>
    <property type="match status" value="1"/>
</dbReference>
<sequence length="106" mass="11708">MTQGFGLVVRFSLASQQAAAAFDALCARTLEGIKAYEPGTLAYVRHTPADDPLARVFYELYADRDAFAAHEAQEHTRHFLAEREQYLAGVEVTFLDVIDGKVATQS</sequence>
<dbReference type="InterPro" id="IPR011008">
    <property type="entry name" value="Dimeric_a/b-barrel"/>
</dbReference>
<dbReference type="RefSeq" id="WP_189856069.1">
    <property type="nucleotide sequence ID" value="NZ_BMVW01000001.1"/>
</dbReference>
<reference evidence="2" key="2">
    <citation type="submission" date="2020-09" db="EMBL/GenBank/DDBJ databases">
        <authorList>
            <person name="Sun Q."/>
            <person name="Ohkuma M."/>
        </authorList>
    </citation>
    <scope>NUCLEOTIDE SEQUENCE</scope>
    <source>
        <strain evidence="2">JCM 4815</strain>
    </source>
</reference>
<evidence type="ECO:0000313" key="2">
    <source>
        <dbReference type="EMBL" id="GGY95778.1"/>
    </source>
</evidence>
<dbReference type="Gene3D" id="3.30.70.100">
    <property type="match status" value="1"/>
</dbReference>
<proteinExistence type="predicted"/>
<name>A0A918PAN1_9ACTN</name>
<accession>A0A918PAN1</accession>